<dbReference type="SMART" id="SM00670">
    <property type="entry name" value="PINc"/>
    <property type="match status" value="1"/>
</dbReference>
<gene>
    <name evidence="3" type="ORF">AaeL_AAEL005526</name>
</gene>
<sequence>MFSETSSGSGLQQPHMGTRDILSQSTIALMMEVRPRSLVPDTNCFVDYLSDIESIARAHPLYQLMVPIVVINELEGLSKGIKPGMTTGTTTNATAAGIITSKLTSSVSVFPTAKASATTSSSTSVDRRFDPLHAEKVAAASKQALDFIRKKNPALKCVTTKGSILNTSTFTAEDGDDVQMSNDDRILKTALNLCRDHVEEKRVRVIVTLSNLSLAYVQFNTIMSWKRKIRRGPLHLPRRGAPDDGSEPTGESPVQRLTGTRATGLYQMGRAWIGVEQHQFLRPD</sequence>
<dbReference type="Proteomes" id="UP000682892">
    <property type="component" value="Unassembled WGS sequence"/>
</dbReference>
<reference evidence="3" key="3">
    <citation type="submission" date="2012-09" db="EMBL/GenBank/DDBJ databases">
        <authorList>
            <consortium name="VectorBase"/>
        </authorList>
    </citation>
    <scope>NUCLEOTIDE SEQUENCE</scope>
    <source>
        <strain evidence="3">Liverpool</strain>
    </source>
</reference>
<evidence type="ECO:0000313" key="3">
    <source>
        <dbReference type="EMBL" id="EAT43005.1"/>
    </source>
</evidence>
<evidence type="ECO:0000256" key="1">
    <source>
        <dbReference type="SAM" id="MobiDB-lite"/>
    </source>
</evidence>
<dbReference type="AlphaFoldDB" id="Q179R6"/>
<dbReference type="InterPro" id="IPR002716">
    <property type="entry name" value="PIN_dom"/>
</dbReference>
<dbReference type="PaxDb" id="7159-AAEL005526-PA"/>
<protein>
    <submittedName>
        <fullName evidence="3">AAEL005526-PA</fullName>
    </submittedName>
</protein>
<reference evidence="3" key="2">
    <citation type="journal article" date="2007" name="Science">
        <title>Genome sequence of Aedes aegypti, a major arbovirus vector.</title>
        <authorList>
            <person name="Nene V."/>
            <person name="Wortman J.R."/>
            <person name="Lawson D."/>
            <person name="Haas B."/>
            <person name="Kodira C."/>
            <person name="Tu Z.J."/>
            <person name="Loftus B."/>
            <person name="Xi Z."/>
            <person name="Megy K."/>
            <person name="Grabherr M."/>
            <person name="Ren Q."/>
            <person name="Zdobnov E.M."/>
            <person name="Lobo N.F."/>
            <person name="Campbell K.S."/>
            <person name="Brown S.E."/>
            <person name="Bonaldo M.F."/>
            <person name="Zhu J."/>
            <person name="Sinkins S.P."/>
            <person name="Hogenkamp D.G."/>
            <person name="Amedeo P."/>
            <person name="Arensburger P."/>
            <person name="Atkinson P.W."/>
            <person name="Bidwell S."/>
            <person name="Biedler J."/>
            <person name="Birney E."/>
            <person name="Bruggner R.V."/>
            <person name="Costas J."/>
            <person name="Coy M.R."/>
            <person name="Crabtree J."/>
            <person name="Crawford M."/>
            <person name="Debruyn B."/>
            <person name="Decaprio D."/>
            <person name="Eiglmeier K."/>
            <person name="Eisenstadt E."/>
            <person name="El-Dorry H."/>
            <person name="Gelbart W.M."/>
            <person name="Gomes S.L."/>
            <person name="Hammond M."/>
            <person name="Hannick L.I."/>
            <person name="Hogan J.R."/>
            <person name="Holmes M.H."/>
            <person name="Jaffe D."/>
            <person name="Johnston J.S."/>
            <person name="Kennedy R.C."/>
            <person name="Koo H."/>
            <person name="Kravitz S."/>
            <person name="Kriventseva E.V."/>
            <person name="Kulp D."/>
            <person name="Labutti K."/>
            <person name="Lee E."/>
            <person name="Li S."/>
            <person name="Lovin D.D."/>
            <person name="Mao C."/>
            <person name="Mauceli E."/>
            <person name="Menck C.F."/>
            <person name="Miller J.R."/>
            <person name="Montgomery P."/>
            <person name="Mori A."/>
            <person name="Nascimento A.L."/>
            <person name="Naveira H.F."/>
            <person name="Nusbaum C."/>
            <person name="O'leary S."/>
            <person name="Orvis J."/>
            <person name="Pertea M."/>
            <person name="Quesneville H."/>
            <person name="Reidenbach K.R."/>
            <person name="Rogers Y.H."/>
            <person name="Roth C.W."/>
            <person name="Schneider J.R."/>
            <person name="Schatz M."/>
            <person name="Shumway M."/>
            <person name="Stanke M."/>
            <person name="Stinson E.O."/>
            <person name="Tubio J.M."/>
            <person name="Vanzee J.P."/>
            <person name="Verjovski-Almeida S."/>
            <person name="Werner D."/>
            <person name="White O."/>
            <person name="Wyder S."/>
            <person name="Zeng Q."/>
            <person name="Zhao Q."/>
            <person name="Zhao Y."/>
            <person name="Hill C.A."/>
            <person name="Raikhel A.S."/>
            <person name="Soares M.B."/>
            <person name="Knudson D.L."/>
            <person name="Lee N.H."/>
            <person name="Galagan J."/>
            <person name="Salzberg S.L."/>
            <person name="Paulsen I.T."/>
            <person name="Dimopoulos G."/>
            <person name="Collins F.H."/>
            <person name="Birren B."/>
            <person name="Fraser-Liggett C.M."/>
            <person name="Severson D.W."/>
        </authorList>
    </citation>
    <scope>NUCLEOTIDE SEQUENCE [LARGE SCALE GENOMIC DNA]</scope>
    <source>
        <strain evidence="3">Liverpool</strain>
    </source>
</reference>
<dbReference type="STRING" id="7159.Q179R6"/>
<evidence type="ECO:0000313" key="4">
    <source>
        <dbReference type="Proteomes" id="UP000682892"/>
    </source>
</evidence>
<dbReference type="VEuPathDB" id="VectorBase:AAEL005526"/>
<dbReference type="Gene3D" id="3.40.50.1010">
    <property type="entry name" value="5'-nuclease"/>
    <property type="match status" value="1"/>
</dbReference>
<organism evidence="3 4">
    <name type="scientific">Aedes aegypti</name>
    <name type="common">Yellowfever mosquito</name>
    <name type="synonym">Culex aegypti</name>
    <dbReference type="NCBI Taxonomy" id="7159"/>
    <lineage>
        <taxon>Eukaryota</taxon>
        <taxon>Metazoa</taxon>
        <taxon>Ecdysozoa</taxon>
        <taxon>Arthropoda</taxon>
        <taxon>Hexapoda</taxon>
        <taxon>Insecta</taxon>
        <taxon>Pterygota</taxon>
        <taxon>Neoptera</taxon>
        <taxon>Endopterygota</taxon>
        <taxon>Diptera</taxon>
        <taxon>Nematocera</taxon>
        <taxon>Culicoidea</taxon>
        <taxon>Culicidae</taxon>
        <taxon>Culicinae</taxon>
        <taxon>Aedini</taxon>
        <taxon>Aedes</taxon>
        <taxon>Stegomyia</taxon>
    </lineage>
</organism>
<name>Q179R6_AEDAE</name>
<dbReference type="PhylomeDB" id="Q179R6"/>
<accession>Q179R6</accession>
<evidence type="ECO:0000259" key="2">
    <source>
        <dbReference type="SMART" id="SM00670"/>
    </source>
</evidence>
<proteinExistence type="predicted"/>
<dbReference type="EMBL" id="CH477346">
    <property type="protein sequence ID" value="EAT43005.1"/>
    <property type="molecule type" value="Genomic_DNA"/>
</dbReference>
<dbReference type="Pfam" id="PF13638">
    <property type="entry name" value="PIN_4"/>
    <property type="match status" value="1"/>
</dbReference>
<dbReference type="eggNOG" id="KOG2162">
    <property type="taxonomic scope" value="Eukaryota"/>
</dbReference>
<feature type="domain" description="PIN" evidence="2">
    <location>
        <begin position="36"/>
        <end position="231"/>
    </location>
</feature>
<dbReference type="HOGENOM" id="CLU_980746_0_0_1"/>
<reference evidence="3" key="1">
    <citation type="submission" date="2005-10" db="EMBL/GenBank/DDBJ databases">
        <authorList>
            <person name="Loftus B.J."/>
            <person name="Nene V.M."/>
            <person name="Hannick L.I."/>
            <person name="Bidwell S."/>
            <person name="Haas B."/>
            <person name="Amedeo P."/>
            <person name="Orvis J."/>
            <person name="Wortman J.R."/>
            <person name="White O.R."/>
            <person name="Salzberg S."/>
            <person name="Shumway M."/>
            <person name="Koo H."/>
            <person name="Zhao Y."/>
            <person name="Holmes M."/>
            <person name="Miller J."/>
            <person name="Schatz M."/>
            <person name="Pop M."/>
            <person name="Pai G."/>
            <person name="Utterback T."/>
            <person name="Rogers Y.-H."/>
            <person name="Kravitz S."/>
            <person name="Fraser C.M."/>
        </authorList>
    </citation>
    <scope>NUCLEOTIDE SEQUENCE</scope>
    <source>
        <strain evidence="3">Liverpool</strain>
    </source>
</reference>
<feature type="region of interest" description="Disordered" evidence="1">
    <location>
        <begin position="234"/>
        <end position="258"/>
    </location>
</feature>